<dbReference type="Proteomes" id="UP000625711">
    <property type="component" value="Unassembled WGS sequence"/>
</dbReference>
<organism evidence="1 2">
    <name type="scientific">Rhynchophorus ferrugineus</name>
    <name type="common">Red palm weevil</name>
    <name type="synonym">Curculio ferrugineus</name>
    <dbReference type="NCBI Taxonomy" id="354439"/>
    <lineage>
        <taxon>Eukaryota</taxon>
        <taxon>Metazoa</taxon>
        <taxon>Ecdysozoa</taxon>
        <taxon>Arthropoda</taxon>
        <taxon>Hexapoda</taxon>
        <taxon>Insecta</taxon>
        <taxon>Pterygota</taxon>
        <taxon>Neoptera</taxon>
        <taxon>Endopterygota</taxon>
        <taxon>Coleoptera</taxon>
        <taxon>Polyphaga</taxon>
        <taxon>Cucujiformia</taxon>
        <taxon>Curculionidae</taxon>
        <taxon>Dryophthorinae</taxon>
        <taxon>Rhynchophorus</taxon>
    </lineage>
</organism>
<comment type="caution">
    <text evidence="1">The sequence shown here is derived from an EMBL/GenBank/DDBJ whole genome shotgun (WGS) entry which is preliminary data.</text>
</comment>
<name>A0A834IM92_RHYFE</name>
<dbReference type="AlphaFoldDB" id="A0A834IM92"/>
<evidence type="ECO:0000313" key="1">
    <source>
        <dbReference type="EMBL" id="KAF7283674.1"/>
    </source>
</evidence>
<evidence type="ECO:0000313" key="2">
    <source>
        <dbReference type="Proteomes" id="UP000625711"/>
    </source>
</evidence>
<sequence length="85" mass="9586">MSFSQTTISIPPSQALFRLQISGKSLTKRTDSTENLELSEILWEAERPTNSPESEEPSSEPFLINQISNREKAELLTETWNACLS</sequence>
<proteinExistence type="predicted"/>
<protein>
    <submittedName>
        <fullName evidence="1">Uncharacterized protein</fullName>
    </submittedName>
</protein>
<dbReference type="EMBL" id="JAACXV010000093">
    <property type="protein sequence ID" value="KAF7283674.1"/>
    <property type="molecule type" value="Genomic_DNA"/>
</dbReference>
<keyword evidence="2" id="KW-1185">Reference proteome</keyword>
<gene>
    <name evidence="1" type="ORF">GWI33_023244</name>
</gene>
<accession>A0A834IM92</accession>
<reference evidence="1" key="1">
    <citation type="submission" date="2020-08" db="EMBL/GenBank/DDBJ databases">
        <title>Genome sequencing and assembly of the red palm weevil Rhynchophorus ferrugineus.</title>
        <authorList>
            <person name="Dias G.B."/>
            <person name="Bergman C.M."/>
            <person name="Manee M."/>
        </authorList>
    </citation>
    <scope>NUCLEOTIDE SEQUENCE</scope>
    <source>
        <strain evidence="1">AA-2017</strain>
        <tissue evidence="1">Whole larva</tissue>
    </source>
</reference>